<evidence type="ECO:0000256" key="2">
    <source>
        <dbReference type="SAM" id="Phobius"/>
    </source>
</evidence>
<dbReference type="InterPro" id="IPR018688">
    <property type="entry name" value="PpoB2-like"/>
</dbReference>
<evidence type="ECO:0000256" key="1">
    <source>
        <dbReference type="SAM" id="MobiDB-lite"/>
    </source>
</evidence>
<dbReference type="Pfam" id="PF09948">
    <property type="entry name" value="PpoB2"/>
    <property type="match status" value="1"/>
</dbReference>
<feature type="transmembrane region" description="Helical" evidence="2">
    <location>
        <begin position="263"/>
        <end position="289"/>
    </location>
</feature>
<keyword evidence="4" id="KW-1185">Reference proteome</keyword>
<keyword evidence="2" id="KW-0472">Membrane</keyword>
<proteinExistence type="predicted"/>
<evidence type="ECO:0000313" key="3">
    <source>
        <dbReference type="EMBL" id="RAI44300.1"/>
    </source>
</evidence>
<accession>A0A327KZI3</accession>
<comment type="caution">
    <text evidence="3">The sequence shown here is derived from an EMBL/GenBank/DDBJ whole genome shotgun (WGS) entry which is preliminary data.</text>
</comment>
<dbReference type="Proteomes" id="UP000249130">
    <property type="component" value="Unassembled WGS sequence"/>
</dbReference>
<feature type="transmembrane region" description="Helical" evidence="2">
    <location>
        <begin position="40"/>
        <end position="62"/>
    </location>
</feature>
<feature type="transmembrane region" description="Helical" evidence="2">
    <location>
        <begin position="201"/>
        <end position="218"/>
    </location>
</feature>
<reference evidence="3 4" key="1">
    <citation type="submission" date="2017-07" db="EMBL/GenBank/DDBJ databases">
        <title>Draft Genome Sequences of Select Purple Nonsulfur Bacteria.</title>
        <authorList>
            <person name="Lasarre B."/>
            <person name="Mckinlay J.B."/>
        </authorList>
    </citation>
    <scope>NUCLEOTIDE SEQUENCE [LARGE SCALE GENOMIC DNA]</scope>
    <source>
        <strain evidence="3 4">DSM 5909</strain>
    </source>
</reference>
<keyword evidence="2" id="KW-0812">Transmembrane</keyword>
<organism evidence="3 4">
    <name type="scientific">Rhodoplanes roseus</name>
    <dbReference type="NCBI Taxonomy" id="29409"/>
    <lineage>
        <taxon>Bacteria</taxon>
        <taxon>Pseudomonadati</taxon>
        <taxon>Pseudomonadota</taxon>
        <taxon>Alphaproteobacteria</taxon>
        <taxon>Hyphomicrobiales</taxon>
        <taxon>Nitrobacteraceae</taxon>
        <taxon>Rhodoplanes</taxon>
    </lineage>
</organism>
<evidence type="ECO:0008006" key="5">
    <source>
        <dbReference type="Google" id="ProtNLM"/>
    </source>
</evidence>
<feature type="transmembrane region" description="Helical" evidence="2">
    <location>
        <begin position="301"/>
        <end position="322"/>
    </location>
</feature>
<sequence length="328" mass="33612">MCGDPPQPPARPAPSPIMTDTAQRSDLVDPPSGPPEVSLLARPVVVALACLVVLAGLGWVYLGLMVAGMAGTGSAAAMGPGMGLFDLITGGVPLDGFAKALAEAICSPSFGHHGGGAAELVTLAGMWSAMALAMMLPTAGPMILTYAEIAATAARRGEPTVSPVALIVGYAGVWLAFALVAAAVQAGLARLALLDPAMSSASPLFSGAVFVGAGVYQFSPLKYACVTRCQRPFPFFLLHWTSRAGGVVRLGMRQGLLCLGCCWAMMLVMFAVGVMNVVWMALLGIVMGAEKIAVTTRFSKAIGVVFLLIGAWMIGDAVVAHWPAARAG</sequence>
<dbReference type="EMBL" id="NPEX01000050">
    <property type="protein sequence ID" value="RAI44300.1"/>
    <property type="molecule type" value="Genomic_DNA"/>
</dbReference>
<protein>
    <recommendedName>
        <fullName evidence="5">Metal-binding protein</fullName>
    </recommendedName>
</protein>
<feature type="region of interest" description="Disordered" evidence="1">
    <location>
        <begin position="1"/>
        <end position="32"/>
    </location>
</feature>
<feature type="transmembrane region" description="Helical" evidence="2">
    <location>
        <begin position="164"/>
        <end position="189"/>
    </location>
</feature>
<keyword evidence="2" id="KW-1133">Transmembrane helix</keyword>
<gene>
    <name evidence="3" type="ORF">CH341_09830</name>
</gene>
<dbReference type="AlphaFoldDB" id="A0A327KZI3"/>
<evidence type="ECO:0000313" key="4">
    <source>
        <dbReference type="Proteomes" id="UP000249130"/>
    </source>
</evidence>
<feature type="transmembrane region" description="Helical" evidence="2">
    <location>
        <begin position="120"/>
        <end position="144"/>
    </location>
</feature>
<feature type="compositionally biased region" description="Pro residues" evidence="1">
    <location>
        <begin position="1"/>
        <end position="15"/>
    </location>
</feature>
<name>A0A327KZI3_9BRAD</name>